<keyword evidence="3" id="KW-1185">Reference proteome</keyword>
<evidence type="ECO:0000256" key="1">
    <source>
        <dbReference type="SAM" id="Phobius"/>
    </source>
</evidence>
<evidence type="ECO:0008006" key="4">
    <source>
        <dbReference type="Google" id="ProtNLM"/>
    </source>
</evidence>
<organism evidence="2 3">
    <name type="scientific">Obba rivulosa</name>
    <dbReference type="NCBI Taxonomy" id="1052685"/>
    <lineage>
        <taxon>Eukaryota</taxon>
        <taxon>Fungi</taxon>
        <taxon>Dikarya</taxon>
        <taxon>Basidiomycota</taxon>
        <taxon>Agaricomycotina</taxon>
        <taxon>Agaricomycetes</taxon>
        <taxon>Polyporales</taxon>
        <taxon>Gelatoporiaceae</taxon>
        <taxon>Obba</taxon>
    </lineage>
</organism>
<dbReference type="AlphaFoldDB" id="A0A8E2DJR7"/>
<keyword evidence="1" id="KW-0812">Transmembrane</keyword>
<feature type="transmembrane region" description="Helical" evidence="1">
    <location>
        <begin position="114"/>
        <end position="132"/>
    </location>
</feature>
<protein>
    <recommendedName>
        <fullName evidence="4">Transmembrane protein</fullName>
    </recommendedName>
</protein>
<proteinExistence type="predicted"/>
<accession>A0A8E2DJR7</accession>
<keyword evidence="1" id="KW-1133">Transmembrane helix</keyword>
<evidence type="ECO:0000313" key="2">
    <source>
        <dbReference type="EMBL" id="OCH89306.1"/>
    </source>
</evidence>
<evidence type="ECO:0000313" key="3">
    <source>
        <dbReference type="Proteomes" id="UP000250043"/>
    </source>
</evidence>
<reference evidence="2 3" key="1">
    <citation type="submission" date="2016-07" db="EMBL/GenBank/DDBJ databases">
        <title>Draft genome of the white-rot fungus Obba rivulosa 3A-2.</title>
        <authorList>
            <consortium name="DOE Joint Genome Institute"/>
            <person name="Miettinen O."/>
            <person name="Riley R."/>
            <person name="Acob R."/>
            <person name="Barry K."/>
            <person name="Cullen D."/>
            <person name="De Vries R."/>
            <person name="Hainaut M."/>
            <person name="Hatakka A."/>
            <person name="Henrissat B."/>
            <person name="Hilden K."/>
            <person name="Kuo R."/>
            <person name="Labutti K."/>
            <person name="Lipzen A."/>
            <person name="Makela M.R."/>
            <person name="Sandor L."/>
            <person name="Spatafora J.W."/>
            <person name="Grigoriev I.V."/>
            <person name="Hibbett D.S."/>
        </authorList>
    </citation>
    <scope>NUCLEOTIDE SEQUENCE [LARGE SCALE GENOMIC DNA]</scope>
    <source>
        <strain evidence="2 3">3A-2</strain>
    </source>
</reference>
<gene>
    <name evidence="2" type="ORF">OBBRIDRAFT_732881</name>
</gene>
<name>A0A8E2DJR7_9APHY</name>
<keyword evidence="1" id="KW-0472">Membrane</keyword>
<feature type="non-terminal residue" evidence="2">
    <location>
        <position position="199"/>
    </location>
</feature>
<dbReference type="Proteomes" id="UP000250043">
    <property type="component" value="Unassembled WGS sequence"/>
</dbReference>
<feature type="transmembrane region" description="Helical" evidence="1">
    <location>
        <begin position="6"/>
        <end position="31"/>
    </location>
</feature>
<dbReference type="OrthoDB" id="3269446at2759"/>
<sequence length="199" mass="21829">VPETRLIALLFASVFLGVHLVTLSICLWAPLGHKSTRNTSVNYLLVIVAVCMGIVGILDVLAAAVTAGNFNLFSDVSSWHNQVKDVNQCVQLLIGDAVITYRCWIVYERKWQPVIVSIVIWTATLVTSIVFIERSALLTTSAGVNAPAHDIPIIVIRIWNASQNVRAWVQGRNRLAYVARISLESGLVYTTTAIVTLAM</sequence>
<feature type="transmembrane region" description="Helical" evidence="1">
    <location>
        <begin position="43"/>
        <end position="65"/>
    </location>
</feature>
<dbReference type="EMBL" id="KV722430">
    <property type="protein sequence ID" value="OCH89306.1"/>
    <property type="molecule type" value="Genomic_DNA"/>
</dbReference>